<dbReference type="SUPFAM" id="SSF53254">
    <property type="entry name" value="Phosphoglycerate mutase-like"/>
    <property type="match status" value="1"/>
</dbReference>
<gene>
    <name evidence="1" type="ORF">N657DRAFT_698621</name>
</gene>
<dbReference type="InterPro" id="IPR013078">
    <property type="entry name" value="His_Pase_superF_clade-1"/>
</dbReference>
<dbReference type="RefSeq" id="XP_062645774.1">
    <property type="nucleotide sequence ID" value="XM_062797336.1"/>
</dbReference>
<accession>A0AAN6Z221</accession>
<name>A0AAN6Z221_9PEZI</name>
<evidence type="ECO:0000313" key="2">
    <source>
        <dbReference type="Proteomes" id="UP001302602"/>
    </source>
</evidence>
<evidence type="ECO:0000313" key="1">
    <source>
        <dbReference type="EMBL" id="KAK4122003.1"/>
    </source>
</evidence>
<proteinExistence type="predicted"/>
<dbReference type="Gene3D" id="3.40.50.1240">
    <property type="entry name" value="Phosphoglycerate mutase-like"/>
    <property type="match status" value="1"/>
</dbReference>
<sequence>MPPKQVLIRHAQAIHNIDTLPLLQNPFLTDLGRQQESQLREHFESHLPPDRKVQLIVVCPMRRAIQTCLIALDWLIDSGVPVVPSARWRDIYPKPCDTGTPALQLAAEFRQIDFSCLDPVYPDRTSPAGARYAYEKGAILARGQCVAESVPTEGGRHCGLLALGVSEDCGGGQVICECGLQGF</sequence>
<dbReference type="CDD" id="cd07067">
    <property type="entry name" value="HP_PGM_like"/>
    <property type="match status" value="1"/>
</dbReference>
<evidence type="ECO:0008006" key="3">
    <source>
        <dbReference type="Google" id="ProtNLM"/>
    </source>
</evidence>
<organism evidence="1 2">
    <name type="scientific">Parathielavia appendiculata</name>
    <dbReference type="NCBI Taxonomy" id="2587402"/>
    <lineage>
        <taxon>Eukaryota</taxon>
        <taxon>Fungi</taxon>
        <taxon>Dikarya</taxon>
        <taxon>Ascomycota</taxon>
        <taxon>Pezizomycotina</taxon>
        <taxon>Sordariomycetes</taxon>
        <taxon>Sordariomycetidae</taxon>
        <taxon>Sordariales</taxon>
        <taxon>Chaetomiaceae</taxon>
        <taxon>Parathielavia</taxon>
    </lineage>
</organism>
<reference evidence="1" key="2">
    <citation type="submission" date="2023-05" db="EMBL/GenBank/DDBJ databases">
        <authorList>
            <consortium name="Lawrence Berkeley National Laboratory"/>
            <person name="Steindorff A."/>
            <person name="Hensen N."/>
            <person name="Bonometti L."/>
            <person name="Westerberg I."/>
            <person name="Brannstrom I.O."/>
            <person name="Guillou S."/>
            <person name="Cros-Aarteil S."/>
            <person name="Calhoun S."/>
            <person name="Haridas S."/>
            <person name="Kuo A."/>
            <person name="Mondo S."/>
            <person name="Pangilinan J."/>
            <person name="Riley R."/>
            <person name="Labutti K."/>
            <person name="Andreopoulos B."/>
            <person name="Lipzen A."/>
            <person name="Chen C."/>
            <person name="Yanf M."/>
            <person name="Daum C."/>
            <person name="Ng V."/>
            <person name="Clum A."/>
            <person name="Ohm R."/>
            <person name="Martin F."/>
            <person name="Silar P."/>
            <person name="Natvig D."/>
            <person name="Lalanne C."/>
            <person name="Gautier V."/>
            <person name="Ament-Velasquez S.L."/>
            <person name="Kruys A."/>
            <person name="Hutchinson M.I."/>
            <person name="Powell A.J."/>
            <person name="Barry K."/>
            <person name="Miller A.N."/>
            <person name="Grigoriev I.V."/>
            <person name="Debuchy R."/>
            <person name="Gladieux P."/>
            <person name="Thoren M.H."/>
            <person name="Johannesson H."/>
        </authorList>
    </citation>
    <scope>NUCLEOTIDE SEQUENCE</scope>
    <source>
        <strain evidence="1">CBS 731.68</strain>
    </source>
</reference>
<dbReference type="EMBL" id="MU853232">
    <property type="protein sequence ID" value="KAK4122003.1"/>
    <property type="molecule type" value="Genomic_DNA"/>
</dbReference>
<dbReference type="InterPro" id="IPR029033">
    <property type="entry name" value="His_PPase_superfam"/>
</dbReference>
<dbReference type="GeneID" id="87834104"/>
<reference evidence="1" key="1">
    <citation type="journal article" date="2023" name="Mol. Phylogenet. Evol.">
        <title>Genome-scale phylogeny and comparative genomics of the fungal order Sordariales.</title>
        <authorList>
            <person name="Hensen N."/>
            <person name="Bonometti L."/>
            <person name="Westerberg I."/>
            <person name="Brannstrom I.O."/>
            <person name="Guillou S."/>
            <person name="Cros-Aarteil S."/>
            <person name="Calhoun S."/>
            <person name="Haridas S."/>
            <person name="Kuo A."/>
            <person name="Mondo S."/>
            <person name="Pangilinan J."/>
            <person name="Riley R."/>
            <person name="LaButti K."/>
            <person name="Andreopoulos B."/>
            <person name="Lipzen A."/>
            <person name="Chen C."/>
            <person name="Yan M."/>
            <person name="Daum C."/>
            <person name="Ng V."/>
            <person name="Clum A."/>
            <person name="Steindorff A."/>
            <person name="Ohm R.A."/>
            <person name="Martin F."/>
            <person name="Silar P."/>
            <person name="Natvig D.O."/>
            <person name="Lalanne C."/>
            <person name="Gautier V."/>
            <person name="Ament-Velasquez S.L."/>
            <person name="Kruys A."/>
            <person name="Hutchinson M.I."/>
            <person name="Powell A.J."/>
            <person name="Barry K."/>
            <person name="Miller A.N."/>
            <person name="Grigoriev I.V."/>
            <person name="Debuchy R."/>
            <person name="Gladieux P."/>
            <person name="Hiltunen Thoren M."/>
            <person name="Johannesson H."/>
        </authorList>
    </citation>
    <scope>NUCLEOTIDE SEQUENCE</scope>
    <source>
        <strain evidence="1">CBS 731.68</strain>
    </source>
</reference>
<protein>
    <recommendedName>
        <fullName evidence="3">Phosphoglycerate mutase</fullName>
    </recommendedName>
</protein>
<keyword evidence="2" id="KW-1185">Reference proteome</keyword>
<comment type="caution">
    <text evidence="1">The sequence shown here is derived from an EMBL/GenBank/DDBJ whole genome shotgun (WGS) entry which is preliminary data.</text>
</comment>
<dbReference type="AlphaFoldDB" id="A0AAN6Z221"/>
<dbReference type="Proteomes" id="UP001302602">
    <property type="component" value="Unassembled WGS sequence"/>
</dbReference>
<dbReference type="Pfam" id="PF00300">
    <property type="entry name" value="His_Phos_1"/>
    <property type="match status" value="1"/>
</dbReference>